<keyword evidence="2" id="KW-0812">Transmembrane</keyword>
<evidence type="ECO:0000313" key="3">
    <source>
        <dbReference type="EMBL" id="MEJ2887036.1"/>
    </source>
</evidence>
<keyword evidence="2" id="KW-1133">Transmembrane helix</keyword>
<sequence length="210" mass="21394">MTTPAVDPSVLSGPSDPPGGAGRAARPGAASVRAAGLVLAVCSLPWALTSLVAGIDIGYTTDIVCGVFQLGIWALLITMIRTRATGTSRPARAMLAVEAVLLTLASTASVLLLLGEPIASSTVTVVLDVFWPVSMLGMAVIGIKVAVAGRWRGILRAWPVVAETWVLVVVPSLALLGPGAASWVSGLHLIAGYATLGVLLAARPDLAMRA</sequence>
<gene>
    <name evidence="3" type="ORF">WCD41_11320</name>
</gene>
<proteinExistence type="predicted"/>
<feature type="region of interest" description="Disordered" evidence="1">
    <location>
        <begin position="1"/>
        <end position="25"/>
    </location>
</feature>
<keyword evidence="4" id="KW-1185">Reference proteome</keyword>
<accession>A0ABU8N3S2</accession>
<keyword evidence="2" id="KW-0472">Membrane</keyword>
<feature type="transmembrane region" description="Helical" evidence="2">
    <location>
        <begin position="61"/>
        <end position="81"/>
    </location>
</feature>
<feature type="transmembrane region" description="Helical" evidence="2">
    <location>
        <begin position="154"/>
        <end position="174"/>
    </location>
</feature>
<dbReference type="Proteomes" id="UP001370100">
    <property type="component" value="Unassembled WGS sequence"/>
</dbReference>
<feature type="transmembrane region" description="Helical" evidence="2">
    <location>
        <begin position="129"/>
        <end position="147"/>
    </location>
</feature>
<organism evidence="3 4">
    <name type="scientific">Actinomycetospora aeridis</name>
    <dbReference type="NCBI Taxonomy" id="3129231"/>
    <lineage>
        <taxon>Bacteria</taxon>
        <taxon>Bacillati</taxon>
        <taxon>Actinomycetota</taxon>
        <taxon>Actinomycetes</taxon>
        <taxon>Pseudonocardiales</taxon>
        <taxon>Pseudonocardiaceae</taxon>
        <taxon>Actinomycetospora</taxon>
    </lineage>
</organism>
<comment type="caution">
    <text evidence="3">The sequence shown here is derived from an EMBL/GenBank/DDBJ whole genome shotgun (WGS) entry which is preliminary data.</text>
</comment>
<dbReference type="RefSeq" id="WP_337713532.1">
    <property type="nucleotide sequence ID" value="NZ_JBBEGL010000003.1"/>
</dbReference>
<feature type="transmembrane region" description="Helical" evidence="2">
    <location>
        <begin position="180"/>
        <end position="202"/>
    </location>
</feature>
<feature type="transmembrane region" description="Helical" evidence="2">
    <location>
        <begin position="34"/>
        <end position="55"/>
    </location>
</feature>
<evidence type="ECO:0000256" key="1">
    <source>
        <dbReference type="SAM" id="MobiDB-lite"/>
    </source>
</evidence>
<protein>
    <submittedName>
        <fullName evidence="3">Uncharacterized protein</fullName>
    </submittedName>
</protein>
<evidence type="ECO:0000256" key="2">
    <source>
        <dbReference type="SAM" id="Phobius"/>
    </source>
</evidence>
<evidence type="ECO:0000313" key="4">
    <source>
        <dbReference type="Proteomes" id="UP001370100"/>
    </source>
</evidence>
<dbReference type="EMBL" id="JBBEGL010000003">
    <property type="protein sequence ID" value="MEJ2887036.1"/>
    <property type="molecule type" value="Genomic_DNA"/>
</dbReference>
<reference evidence="3 4" key="1">
    <citation type="submission" date="2024-03" db="EMBL/GenBank/DDBJ databases">
        <title>Actinomycetospora sp. OC33-EN06, a novel actinomycete isolated from wild orchid (Aerides multiflora).</title>
        <authorList>
            <person name="Suriyachadkun C."/>
        </authorList>
    </citation>
    <scope>NUCLEOTIDE SEQUENCE [LARGE SCALE GENOMIC DNA]</scope>
    <source>
        <strain evidence="3 4">OC33-EN06</strain>
    </source>
</reference>
<name>A0ABU8N3S2_9PSEU</name>
<feature type="transmembrane region" description="Helical" evidence="2">
    <location>
        <begin position="93"/>
        <end position="114"/>
    </location>
</feature>